<reference evidence="11 12" key="1">
    <citation type="journal article" date="2018" name="Nat. Biotechnol.">
        <title>A standardized bacterial taxonomy based on genome phylogeny substantially revises the tree of life.</title>
        <authorList>
            <person name="Parks D.H."/>
            <person name="Chuvochina M."/>
            <person name="Waite D.W."/>
            <person name="Rinke C."/>
            <person name="Skarshewski A."/>
            <person name="Chaumeil P.A."/>
            <person name="Hugenholtz P."/>
        </authorList>
    </citation>
    <scope>NUCLEOTIDE SEQUENCE [LARGE SCALE GENOMIC DNA]</scope>
    <source>
        <strain evidence="10">UBA10378</strain>
        <strain evidence="9">UBA8557</strain>
    </source>
</reference>
<keyword evidence="4" id="KW-0963">Cytoplasm</keyword>
<dbReference type="Gene3D" id="3.40.50.720">
    <property type="entry name" value="NAD(P)-binding Rossmann-like Domain"/>
    <property type="match status" value="1"/>
</dbReference>
<evidence type="ECO:0000256" key="1">
    <source>
        <dbReference type="ARBA" id="ARBA00005525"/>
    </source>
</evidence>
<dbReference type="FunFam" id="1.10.3730.10:FF:000001">
    <property type="entry name" value="Pyrroline-5-carboxylate reductase"/>
    <property type="match status" value="1"/>
</dbReference>
<dbReference type="InterPro" id="IPR000304">
    <property type="entry name" value="Pyrroline-COOH_reductase"/>
</dbReference>
<dbReference type="GO" id="GO:0005737">
    <property type="term" value="C:cytoplasm"/>
    <property type="evidence" value="ECO:0007669"/>
    <property type="project" value="UniProtKB-SubCell"/>
</dbReference>
<protein>
    <recommendedName>
        <fullName evidence="4 5">Pyrroline-5-carboxylate reductase</fullName>
        <shortName evidence="4">P5C reductase</shortName>
        <shortName evidence="4">P5CR</shortName>
        <ecNumber evidence="4 5">1.5.1.2</ecNumber>
    </recommendedName>
    <alternativeName>
        <fullName evidence="4">PCA reductase</fullName>
    </alternativeName>
</protein>
<dbReference type="InterPro" id="IPR029036">
    <property type="entry name" value="P5CR_dimer"/>
</dbReference>
<comment type="catalytic activity">
    <reaction evidence="4">
        <text>L-proline + NAD(+) = (S)-1-pyrroline-5-carboxylate + NADH + 2 H(+)</text>
        <dbReference type="Rhea" id="RHEA:14105"/>
        <dbReference type="ChEBI" id="CHEBI:15378"/>
        <dbReference type="ChEBI" id="CHEBI:17388"/>
        <dbReference type="ChEBI" id="CHEBI:57540"/>
        <dbReference type="ChEBI" id="CHEBI:57945"/>
        <dbReference type="ChEBI" id="CHEBI:60039"/>
        <dbReference type="EC" id="1.5.1.2"/>
    </reaction>
</comment>
<gene>
    <name evidence="4 10" type="primary">proC</name>
    <name evidence="9" type="ORF">DCG65_09805</name>
    <name evidence="10" type="ORF">DD728_14585</name>
</gene>
<keyword evidence="2 4" id="KW-0521">NADP</keyword>
<dbReference type="GO" id="GO:0055129">
    <property type="term" value="P:L-proline biosynthetic process"/>
    <property type="evidence" value="ECO:0007669"/>
    <property type="project" value="UniProtKB-UniRule"/>
</dbReference>
<evidence type="ECO:0000256" key="7">
    <source>
        <dbReference type="RuleBase" id="RU003903"/>
    </source>
</evidence>
<comment type="caution">
    <text evidence="10">The sequence shown here is derived from an EMBL/GenBank/DDBJ whole genome shotgun (WGS) entry which is preliminary data.</text>
</comment>
<dbReference type="EC" id="1.5.1.2" evidence="4 5"/>
<dbReference type="EMBL" id="DMBR01000297">
    <property type="protein sequence ID" value="HAE94846.1"/>
    <property type="molecule type" value="Genomic_DNA"/>
</dbReference>
<dbReference type="HAMAP" id="MF_01925">
    <property type="entry name" value="P5C_reductase"/>
    <property type="match status" value="1"/>
</dbReference>
<dbReference type="InterPro" id="IPR008927">
    <property type="entry name" value="6-PGluconate_DH-like_C_sf"/>
</dbReference>
<evidence type="ECO:0000313" key="9">
    <source>
        <dbReference type="EMBL" id="HAE94846.1"/>
    </source>
</evidence>
<feature type="binding site" evidence="6">
    <location>
        <begin position="61"/>
        <end position="64"/>
    </location>
    <ligand>
        <name>NADP(+)</name>
        <dbReference type="ChEBI" id="CHEBI:58349"/>
    </ligand>
</feature>
<name>A0A353YR16_9PROT</name>
<dbReference type="Gene3D" id="1.10.3730.10">
    <property type="entry name" value="ProC C-terminal domain-like"/>
    <property type="match status" value="1"/>
</dbReference>
<dbReference type="SUPFAM" id="SSF48179">
    <property type="entry name" value="6-phosphogluconate dehydrogenase C-terminal domain-like"/>
    <property type="match status" value="1"/>
</dbReference>
<dbReference type="Proteomes" id="UP000263957">
    <property type="component" value="Unassembled WGS sequence"/>
</dbReference>
<evidence type="ECO:0000256" key="5">
    <source>
        <dbReference type="NCBIfam" id="TIGR00112"/>
    </source>
</evidence>
<accession>A0A353YR16</accession>
<comment type="pathway">
    <text evidence="4 7">Amino-acid biosynthesis; L-proline biosynthesis; L-proline from L-glutamate 5-semialdehyde: step 1/1.</text>
</comment>
<sequence>MKTLLVGCGKMGGALLTQWMRATEDEYTIVDPFLDQPVDGARLFKDINALGAEKFDLLIVAIKPQMIDEILPAYKDVLADTGAVASIAAGCSVARLQSALPGYPVIRIMPNLPSAIGAGVAGLYASGDAKDEHKSAVETLMKSAGTAVWVDDEDQIDRVTAVAGSGPGYVFELARAYIEAAKDLGFSEDQATDLVLGTLDGSIRMILQTGDKPENLRNSVTSKNGTTEAGLKALNGDGKLSDLLKATTEAAYKRAIELR</sequence>
<dbReference type="EMBL" id="DOGS01000290">
    <property type="protein sequence ID" value="HBQ50079.1"/>
    <property type="molecule type" value="Genomic_DNA"/>
</dbReference>
<evidence type="ECO:0000313" key="12">
    <source>
        <dbReference type="Proteomes" id="UP000263957"/>
    </source>
</evidence>
<evidence type="ECO:0000256" key="6">
    <source>
        <dbReference type="PIRSR" id="PIRSR000193-1"/>
    </source>
</evidence>
<dbReference type="InterPro" id="IPR036291">
    <property type="entry name" value="NAD(P)-bd_dom_sf"/>
</dbReference>
<feature type="domain" description="Pyrroline-5-carboxylate reductase dimerisation" evidence="8">
    <location>
        <begin position="153"/>
        <end position="258"/>
    </location>
</feature>
<dbReference type="AlphaFoldDB" id="A0A353YR16"/>
<dbReference type="UniPathway" id="UPA00098">
    <property type="reaction ID" value="UER00361"/>
</dbReference>
<dbReference type="SUPFAM" id="SSF51735">
    <property type="entry name" value="NAD(P)-binding Rossmann-fold domains"/>
    <property type="match status" value="1"/>
</dbReference>
<dbReference type="Proteomes" id="UP000259173">
    <property type="component" value="Unassembled WGS sequence"/>
</dbReference>
<evidence type="ECO:0000313" key="11">
    <source>
        <dbReference type="Proteomes" id="UP000259173"/>
    </source>
</evidence>
<comment type="function">
    <text evidence="4">Catalyzes the reduction of 1-pyrroline-5-carboxylate (PCA) to L-proline.</text>
</comment>
<dbReference type="PANTHER" id="PTHR11645:SF0">
    <property type="entry name" value="PYRROLINE-5-CARBOXYLATE REDUCTASE 3"/>
    <property type="match status" value="1"/>
</dbReference>
<comment type="similarity">
    <text evidence="1 4 7">Belongs to the pyrroline-5-carboxylate reductase family.</text>
</comment>
<organism evidence="10 12">
    <name type="scientific">Hyphomonas atlantica</name>
    <dbReference type="NCBI Taxonomy" id="1280948"/>
    <lineage>
        <taxon>Bacteria</taxon>
        <taxon>Pseudomonadati</taxon>
        <taxon>Pseudomonadota</taxon>
        <taxon>Alphaproteobacteria</taxon>
        <taxon>Hyphomonadales</taxon>
        <taxon>Hyphomonadaceae</taxon>
        <taxon>Hyphomonas</taxon>
    </lineage>
</organism>
<dbReference type="PANTHER" id="PTHR11645">
    <property type="entry name" value="PYRROLINE-5-CARBOXYLATE REDUCTASE"/>
    <property type="match status" value="1"/>
</dbReference>
<evidence type="ECO:0000256" key="2">
    <source>
        <dbReference type="ARBA" id="ARBA00022857"/>
    </source>
</evidence>
<evidence type="ECO:0000256" key="4">
    <source>
        <dbReference type="HAMAP-Rule" id="MF_01925"/>
    </source>
</evidence>
<evidence type="ECO:0000313" key="10">
    <source>
        <dbReference type="EMBL" id="HBQ50079.1"/>
    </source>
</evidence>
<dbReference type="RefSeq" id="WP_272982237.1">
    <property type="nucleotide sequence ID" value="NZ_CAMYIB010000015.1"/>
</dbReference>
<evidence type="ECO:0000259" key="8">
    <source>
        <dbReference type="Pfam" id="PF14748"/>
    </source>
</evidence>
<dbReference type="Pfam" id="PF14748">
    <property type="entry name" value="P5CR_dimer"/>
    <property type="match status" value="1"/>
</dbReference>
<keyword evidence="3 4" id="KW-0560">Oxidoreductase</keyword>
<dbReference type="InterPro" id="IPR053790">
    <property type="entry name" value="P5CR-like_CS"/>
</dbReference>
<feature type="binding site" evidence="6">
    <location>
        <position position="48"/>
    </location>
    <ligand>
        <name>NADPH</name>
        <dbReference type="ChEBI" id="CHEBI:57783"/>
    </ligand>
</feature>
<dbReference type="PROSITE" id="PS00521">
    <property type="entry name" value="P5CR"/>
    <property type="match status" value="1"/>
</dbReference>
<keyword evidence="4 7" id="KW-0028">Amino-acid biosynthesis</keyword>
<keyword evidence="4 7" id="KW-0641">Proline biosynthesis</keyword>
<dbReference type="GO" id="GO:0004735">
    <property type="term" value="F:pyrroline-5-carboxylate reductase activity"/>
    <property type="evidence" value="ECO:0007669"/>
    <property type="project" value="UniProtKB-UniRule"/>
</dbReference>
<comment type="subcellular location">
    <subcellularLocation>
        <location evidence="4">Cytoplasm</location>
    </subcellularLocation>
</comment>
<dbReference type="GeneID" id="92500422"/>
<proteinExistence type="inferred from homology"/>
<comment type="catalytic activity">
    <reaction evidence="4 7">
        <text>L-proline + NADP(+) = (S)-1-pyrroline-5-carboxylate + NADPH + 2 H(+)</text>
        <dbReference type="Rhea" id="RHEA:14109"/>
        <dbReference type="ChEBI" id="CHEBI:15378"/>
        <dbReference type="ChEBI" id="CHEBI:17388"/>
        <dbReference type="ChEBI" id="CHEBI:57783"/>
        <dbReference type="ChEBI" id="CHEBI:58349"/>
        <dbReference type="ChEBI" id="CHEBI:60039"/>
        <dbReference type="EC" id="1.5.1.2"/>
    </reaction>
</comment>
<dbReference type="NCBIfam" id="TIGR00112">
    <property type="entry name" value="proC"/>
    <property type="match status" value="1"/>
</dbReference>
<evidence type="ECO:0000256" key="3">
    <source>
        <dbReference type="ARBA" id="ARBA00023002"/>
    </source>
</evidence>
<dbReference type="PIRSF" id="PIRSF000193">
    <property type="entry name" value="Pyrrol-5-carb_rd"/>
    <property type="match status" value="1"/>
</dbReference>